<sequence>MDAKKGRKRKGKSNSFDLKQLTKGQKKHLKEYGELHPVDLEDNEHETQATTMKKPKKIERIIDDSMKTTKEKDHTKTIHKEKCVQDVKDDDELEEISAYQKLVSSFMNGQALSKKKITKKLTKKLNQNNTNNVVEKSTKDSMMEKNLDIKDNKDNEKLEEEVLNLNEGNDSDSEDEMKPLQGRMQPEPFSQHFEVDLEEDVIERLGNRPSVKPIKTAVKSGTAVHYPSLPEAQLKDFPAMDPQSTLESLWVKPKLGQNWNNLNHENRVNAHCDVFPESLCCYQPNNVLMEQMDTTSAMLTWPDLTNCSINSTMLSGFVVKYSSTNLKDLCQEGSFTTSVEDALNQSRIIVRQLRPLCQNYTFQVISVFSIYGCGKCVPTCHSSFKTGIPSKLYSFRMTIIQTSEIHRSIKQTDNLVKGVVVGAVVLAITIFSAVIIIFCKKKRADENSKEPDTIPKERPVTEVFIAHGSHCKDCEDAVLSVATYLNMTGHCKCFLDLCSLPKEWSPGMTQYYENQIAKCQKVIVLFTVNEIHELEENVKVRNFKYQKNLIRSELFANCPSTKFIPVYMDFLSDLDVPSFLRNKKSFSLPSQLTELILYIIGEPVCKPVSVCPMLSIEEDSSLMKHKKILEGKIKDLNVKHQKKLKIKNNNTLAKIV</sequence>
<feature type="region of interest" description="Disordered" evidence="1">
    <location>
        <begin position="1"/>
        <end position="55"/>
    </location>
</feature>
<dbReference type="OrthoDB" id="6070751at2759"/>
<feature type="transmembrane region" description="Helical" evidence="2">
    <location>
        <begin position="415"/>
        <end position="438"/>
    </location>
</feature>
<reference evidence="3" key="1">
    <citation type="submission" date="2020-04" db="EMBL/GenBank/DDBJ databases">
        <authorList>
            <person name="Alioto T."/>
            <person name="Alioto T."/>
            <person name="Gomez Garrido J."/>
        </authorList>
    </citation>
    <scope>NUCLEOTIDE SEQUENCE</scope>
    <source>
        <strain evidence="3">A484AB</strain>
    </source>
</reference>
<dbReference type="InterPro" id="IPR013568">
    <property type="entry name" value="SEFIR_dom"/>
</dbReference>
<organism evidence="3 4">
    <name type="scientific">Paramuricea clavata</name>
    <name type="common">Red gorgonian</name>
    <name type="synonym">Violescent sea-whip</name>
    <dbReference type="NCBI Taxonomy" id="317549"/>
    <lineage>
        <taxon>Eukaryota</taxon>
        <taxon>Metazoa</taxon>
        <taxon>Cnidaria</taxon>
        <taxon>Anthozoa</taxon>
        <taxon>Octocorallia</taxon>
        <taxon>Malacalcyonacea</taxon>
        <taxon>Plexauridae</taxon>
        <taxon>Paramuricea</taxon>
    </lineage>
</organism>
<dbReference type="Pfam" id="PF08357">
    <property type="entry name" value="SEFIR"/>
    <property type="match status" value="1"/>
</dbReference>
<evidence type="ECO:0000256" key="2">
    <source>
        <dbReference type="SAM" id="Phobius"/>
    </source>
</evidence>
<feature type="compositionally biased region" description="Basic residues" evidence="1">
    <location>
        <begin position="1"/>
        <end position="12"/>
    </location>
</feature>
<keyword evidence="4" id="KW-1185">Reference proteome</keyword>
<evidence type="ECO:0000313" key="4">
    <source>
        <dbReference type="Proteomes" id="UP001152795"/>
    </source>
</evidence>
<feature type="compositionally biased region" description="Basic and acidic residues" evidence="1">
    <location>
        <begin position="30"/>
        <end position="39"/>
    </location>
</feature>
<evidence type="ECO:0000313" key="3">
    <source>
        <dbReference type="EMBL" id="CAB3997581.1"/>
    </source>
</evidence>
<keyword evidence="2" id="KW-0812">Transmembrane</keyword>
<accession>A0A6S7HSI1</accession>
<dbReference type="AlphaFoldDB" id="A0A6S7HSI1"/>
<protein>
    <submittedName>
        <fullName evidence="3">Uncharacterized protein</fullName>
    </submittedName>
</protein>
<dbReference type="CDD" id="cd00063">
    <property type="entry name" value="FN3"/>
    <property type="match status" value="1"/>
</dbReference>
<keyword evidence="2" id="KW-1133">Transmembrane helix</keyword>
<comment type="caution">
    <text evidence="3">The sequence shown here is derived from an EMBL/GenBank/DDBJ whole genome shotgun (WGS) entry which is preliminary data.</text>
</comment>
<dbReference type="Proteomes" id="UP001152795">
    <property type="component" value="Unassembled WGS sequence"/>
</dbReference>
<gene>
    <name evidence="3" type="ORF">PACLA_8A010131</name>
</gene>
<dbReference type="EMBL" id="CACRXK020003136">
    <property type="protein sequence ID" value="CAB3997581.1"/>
    <property type="molecule type" value="Genomic_DNA"/>
</dbReference>
<keyword evidence="2" id="KW-0472">Membrane</keyword>
<evidence type="ECO:0000256" key="1">
    <source>
        <dbReference type="SAM" id="MobiDB-lite"/>
    </source>
</evidence>
<proteinExistence type="predicted"/>
<dbReference type="InterPro" id="IPR003961">
    <property type="entry name" value="FN3_dom"/>
</dbReference>
<name>A0A6S7HSI1_PARCT</name>
<dbReference type="Gene3D" id="3.40.50.11530">
    <property type="match status" value="1"/>
</dbReference>